<dbReference type="GO" id="GO:0006352">
    <property type="term" value="P:DNA-templated transcription initiation"/>
    <property type="evidence" value="ECO:0007669"/>
    <property type="project" value="InterPro"/>
</dbReference>
<accession>A0A1E3A8U5</accession>
<evidence type="ECO:0000313" key="3">
    <source>
        <dbReference type="Proteomes" id="UP000095003"/>
    </source>
</evidence>
<comment type="caution">
    <text evidence="2">The sequence shown here is derived from an EMBL/GenBank/DDBJ whole genome shotgun (WGS) entry which is preliminary data.</text>
</comment>
<dbReference type="PATRIC" id="fig|1432052.3.peg.6491"/>
<gene>
    <name evidence="2" type="ORF">BEH84_05874</name>
</gene>
<dbReference type="InterPro" id="IPR024760">
    <property type="entry name" value="HTH_dom_conjug_TS-like"/>
</dbReference>
<sequence>MNFEELLLQARAGEERAVIGILELYKPLLIKASILNGSFDEDLYQELCITLLKCIKQFGI</sequence>
<evidence type="ECO:0000259" key="1">
    <source>
        <dbReference type="Pfam" id="PF12645"/>
    </source>
</evidence>
<dbReference type="Pfam" id="PF12645">
    <property type="entry name" value="HTH_16"/>
    <property type="match status" value="1"/>
</dbReference>
<dbReference type="EMBL" id="MCGI01000007">
    <property type="protein sequence ID" value="ODM04811.1"/>
    <property type="molecule type" value="Genomic_DNA"/>
</dbReference>
<feature type="domain" description="Helix-turn-helix conjugative transposon-like" evidence="1">
    <location>
        <begin position="5"/>
        <end position="58"/>
    </location>
</feature>
<dbReference type="SUPFAM" id="SSF88946">
    <property type="entry name" value="Sigma2 domain of RNA polymerase sigma factors"/>
    <property type="match status" value="1"/>
</dbReference>
<organism evidence="2 3">
    <name type="scientific">Eisenbergiella tayi</name>
    <dbReference type="NCBI Taxonomy" id="1432052"/>
    <lineage>
        <taxon>Bacteria</taxon>
        <taxon>Bacillati</taxon>
        <taxon>Bacillota</taxon>
        <taxon>Clostridia</taxon>
        <taxon>Lachnospirales</taxon>
        <taxon>Lachnospiraceae</taxon>
        <taxon>Eisenbergiella</taxon>
    </lineage>
</organism>
<name>A0A1E3A8U5_9FIRM</name>
<dbReference type="GO" id="GO:0003700">
    <property type="term" value="F:DNA-binding transcription factor activity"/>
    <property type="evidence" value="ECO:0007669"/>
    <property type="project" value="InterPro"/>
</dbReference>
<proteinExistence type="predicted"/>
<dbReference type="InterPro" id="IPR013325">
    <property type="entry name" value="RNA_pol_sigma_r2"/>
</dbReference>
<reference evidence="2 3" key="1">
    <citation type="submission" date="2016-07" db="EMBL/GenBank/DDBJ databases">
        <title>Characterization of isolates of Eisenbergiella tayi derived from blood cultures, using whole genome sequencing.</title>
        <authorList>
            <person name="Burdz T."/>
            <person name="Wiebe D."/>
            <person name="Huynh C."/>
            <person name="Bernard K."/>
        </authorList>
    </citation>
    <scope>NUCLEOTIDE SEQUENCE [LARGE SCALE GENOMIC DNA]</scope>
    <source>
        <strain evidence="2 3">NML 120489</strain>
    </source>
</reference>
<dbReference type="Proteomes" id="UP000095003">
    <property type="component" value="Unassembled WGS sequence"/>
</dbReference>
<protein>
    <submittedName>
        <fullName evidence="2">Helix-turn-helix domain protein</fullName>
    </submittedName>
</protein>
<evidence type="ECO:0000313" key="2">
    <source>
        <dbReference type="EMBL" id="ODM04811.1"/>
    </source>
</evidence>
<dbReference type="RefSeq" id="WP_069159281.1">
    <property type="nucleotide sequence ID" value="NZ_JBKXXQ010000016.1"/>
</dbReference>
<dbReference type="AlphaFoldDB" id="A0A1E3A8U5"/>